<keyword evidence="2" id="KW-1185">Reference proteome</keyword>
<evidence type="ECO:0000313" key="2">
    <source>
        <dbReference type="Proteomes" id="UP001607302"/>
    </source>
</evidence>
<reference evidence="1 2" key="1">
    <citation type="journal article" date="2024" name="Ann. Entomol. Soc. Am.">
        <title>Genomic analyses of the southern and eastern yellowjacket wasps (Hymenoptera: Vespidae) reveal evolutionary signatures of social life.</title>
        <authorList>
            <person name="Catto M.A."/>
            <person name="Caine P.B."/>
            <person name="Orr S.E."/>
            <person name="Hunt B.G."/>
            <person name="Goodisman M.A.D."/>
        </authorList>
    </citation>
    <scope>NUCLEOTIDE SEQUENCE [LARGE SCALE GENOMIC DNA]</scope>
    <source>
        <strain evidence="1">233</strain>
        <tissue evidence="1">Head and thorax</tissue>
    </source>
</reference>
<sequence length="67" mass="7638">MKLTKEIAETSYEHIEARKNWIIFKTVSIRFQLRVARSFVSQSIVQFEAHGCGIVARQGGPIFLSNV</sequence>
<dbReference type="Proteomes" id="UP001607302">
    <property type="component" value="Unassembled WGS sequence"/>
</dbReference>
<proteinExistence type="predicted"/>
<name>A0ABD2AI73_VESSQ</name>
<dbReference type="AlphaFoldDB" id="A0ABD2AI73"/>
<comment type="caution">
    <text evidence="1">The sequence shown here is derived from an EMBL/GenBank/DDBJ whole genome shotgun (WGS) entry which is preliminary data.</text>
</comment>
<accession>A0ABD2AI73</accession>
<evidence type="ECO:0000313" key="1">
    <source>
        <dbReference type="EMBL" id="KAL2720225.1"/>
    </source>
</evidence>
<organism evidence="1 2">
    <name type="scientific">Vespula squamosa</name>
    <name type="common">Southern yellow jacket</name>
    <name type="synonym">Wasp</name>
    <dbReference type="NCBI Taxonomy" id="30214"/>
    <lineage>
        <taxon>Eukaryota</taxon>
        <taxon>Metazoa</taxon>
        <taxon>Ecdysozoa</taxon>
        <taxon>Arthropoda</taxon>
        <taxon>Hexapoda</taxon>
        <taxon>Insecta</taxon>
        <taxon>Pterygota</taxon>
        <taxon>Neoptera</taxon>
        <taxon>Endopterygota</taxon>
        <taxon>Hymenoptera</taxon>
        <taxon>Apocrita</taxon>
        <taxon>Aculeata</taxon>
        <taxon>Vespoidea</taxon>
        <taxon>Vespidae</taxon>
        <taxon>Vespinae</taxon>
        <taxon>Vespula</taxon>
    </lineage>
</organism>
<dbReference type="EMBL" id="JAUDFV010000147">
    <property type="protein sequence ID" value="KAL2720225.1"/>
    <property type="molecule type" value="Genomic_DNA"/>
</dbReference>
<gene>
    <name evidence="1" type="ORF">V1478_010491</name>
</gene>
<protein>
    <submittedName>
        <fullName evidence="1">Uncharacterized protein</fullName>
    </submittedName>
</protein>